<dbReference type="SUPFAM" id="SSF48557">
    <property type="entry name" value="L-aspartase-like"/>
    <property type="match status" value="1"/>
</dbReference>
<dbReference type="Proteomes" id="UP001597231">
    <property type="component" value="Unassembled WGS sequence"/>
</dbReference>
<evidence type="ECO:0000313" key="10">
    <source>
        <dbReference type="Proteomes" id="UP001597231"/>
    </source>
</evidence>
<dbReference type="EMBL" id="JBHTLT010000011">
    <property type="protein sequence ID" value="MFD1203839.1"/>
    <property type="molecule type" value="Genomic_DNA"/>
</dbReference>
<dbReference type="CDD" id="cd01359">
    <property type="entry name" value="Argininosuccinate_lyase"/>
    <property type="match status" value="1"/>
</dbReference>
<comment type="catalytic activity">
    <reaction evidence="6">
        <text>2-(N(omega)-L-arginino)succinate = fumarate + L-arginine</text>
        <dbReference type="Rhea" id="RHEA:24020"/>
        <dbReference type="ChEBI" id="CHEBI:29806"/>
        <dbReference type="ChEBI" id="CHEBI:32682"/>
        <dbReference type="ChEBI" id="CHEBI:57472"/>
        <dbReference type="EC" id="4.3.2.1"/>
    </reaction>
</comment>
<dbReference type="Pfam" id="PF14698">
    <property type="entry name" value="ASL_C2"/>
    <property type="match status" value="1"/>
</dbReference>
<comment type="subcellular location">
    <subcellularLocation>
        <location evidence="6">Cytoplasm</location>
    </subcellularLocation>
</comment>
<dbReference type="HAMAP" id="MF_00006">
    <property type="entry name" value="Arg_succ_lyase"/>
    <property type="match status" value="1"/>
</dbReference>
<evidence type="ECO:0000256" key="4">
    <source>
        <dbReference type="ARBA" id="ARBA00022605"/>
    </source>
</evidence>
<gene>
    <name evidence="6 9" type="primary">argH</name>
    <name evidence="9" type="ORF">ACFQ38_01670</name>
</gene>
<proteinExistence type="inferred from homology"/>
<dbReference type="InterPro" id="IPR009049">
    <property type="entry name" value="Argininosuccinate_lyase"/>
</dbReference>
<evidence type="ECO:0000259" key="7">
    <source>
        <dbReference type="Pfam" id="PF00206"/>
    </source>
</evidence>
<comment type="caution">
    <text evidence="9">The sequence shown here is derived from an EMBL/GenBank/DDBJ whole genome shotgun (WGS) entry which is preliminary data.</text>
</comment>
<dbReference type="NCBIfam" id="TIGR00838">
    <property type="entry name" value="argH"/>
    <property type="match status" value="1"/>
</dbReference>
<evidence type="ECO:0000259" key="8">
    <source>
        <dbReference type="Pfam" id="PF14698"/>
    </source>
</evidence>
<protein>
    <recommendedName>
        <fullName evidence="2 6">Argininosuccinate lyase</fullName>
        <shortName evidence="6">ASAL</shortName>
        <ecNumber evidence="2 6">4.3.2.1</ecNumber>
    </recommendedName>
    <alternativeName>
        <fullName evidence="6">Arginosuccinase</fullName>
    </alternativeName>
</protein>
<reference evidence="10" key="1">
    <citation type="journal article" date="2019" name="Int. J. Syst. Evol. Microbiol.">
        <title>The Global Catalogue of Microorganisms (GCM) 10K type strain sequencing project: providing services to taxonomists for standard genome sequencing and annotation.</title>
        <authorList>
            <consortium name="The Broad Institute Genomics Platform"/>
            <consortium name="The Broad Institute Genome Sequencing Center for Infectious Disease"/>
            <person name="Wu L."/>
            <person name="Ma J."/>
        </authorList>
    </citation>
    <scope>NUCLEOTIDE SEQUENCE [LARGE SCALE GENOMIC DNA]</scope>
    <source>
        <strain evidence="10">CCUG 53915</strain>
    </source>
</reference>
<dbReference type="InterPro" id="IPR029419">
    <property type="entry name" value="Arg_succ_lyase_C"/>
</dbReference>
<dbReference type="InterPro" id="IPR022761">
    <property type="entry name" value="Fumarate_lyase_N"/>
</dbReference>
<evidence type="ECO:0000256" key="6">
    <source>
        <dbReference type="HAMAP-Rule" id="MF_00006"/>
    </source>
</evidence>
<sequence length="490" mass="54708">MRERLKSDLSEKVIEYLFEPSILAERERSFSNMMNVNQAHLSMLLAEGIVEEETGEKIKKGLDEIVAEGKRALSIDPKLEDLYFNIEKRLIEKVGTEAGGQLHTGRSRNDLYTTVLRMNTRDSLLIIMELVLQTRNVILQVAKENTSTVISGYTHMQPAEPITLGHYFSALGQAFERDSHRLVNAFQMTNCSPLGSGAMAGTTFPINRETTAKQLGFCGVLDNSLDGIASRDYLLESLSAMNILMNHTNRIAQDLYIWSTDEFGTVAVGDSVAASSSIMPQKKNPITFEHMKAKSSHVLGAYVSATGCLSNISYGHCRDLSESATYLWEAFKEVEASLNLLNETVQTLSFNEALMLERAVLNFTTVTELANVIVREEKISFRQAHHIVGNVVNYMLEHRIPLTELSSELIEEIAYNVLGQKIALRTDKIESALNPILNVKSKNSKGGPAPEEVKKQIGKLEIKLKKDERFYDQLKAAIMRSKAELDEALV</sequence>
<dbReference type="Gene3D" id="1.10.40.30">
    <property type="entry name" value="Fumarase/aspartase (C-terminal domain)"/>
    <property type="match status" value="1"/>
</dbReference>
<feature type="domain" description="Fumarate lyase N-terminal" evidence="7">
    <location>
        <begin position="22"/>
        <end position="300"/>
    </location>
</feature>
<dbReference type="InterPro" id="IPR024083">
    <property type="entry name" value="Fumarase/histidase_N"/>
</dbReference>
<name>A0ABW3TVV4_9BACL</name>
<keyword evidence="4 6" id="KW-0028">Amino-acid biosynthesis</keyword>
<evidence type="ECO:0000313" key="9">
    <source>
        <dbReference type="EMBL" id="MFD1203839.1"/>
    </source>
</evidence>
<keyword evidence="5 6" id="KW-0456">Lyase</keyword>
<dbReference type="InterPro" id="IPR008948">
    <property type="entry name" value="L-Aspartase-like"/>
</dbReference>
<dbReference type="RefSeq" id="WP_381479625.1">
    <property type="nucleotide sequence ID" value="NZ_JBHTLT010000011.1"/>
</dbReference>
<evidence type="ECO:0000256" key="5">
    <source>
        <dbReference type="ARBA" id="ARBA00023239"/>
    </source>
</evidence>
<comment type="pathway">
    <text evidence="1 6">Amino-acid biosynthesis; L-arginine biosynthesis; L-arginine from L-ornithine and carbamoyl phosphate: step 3/3.</text>
</comment>
<dbReference type="PANTHER" id="PTHR43814:SF1">
    <property type="entry name" value="ARGININOSUCCINATE LYASE"/>
    <property type="match status" value="1"/>
</dbReference>
<keyword evidence="10" id="KW-1185">Reference proteome</keyword>
<dbReference type="Pfam" id="PF00206">
    <property type="entry name" value="Lyase_1"/>
    <property type="match status" value="1"/>
</dbReference>
<keyword evidence="3 6" id="KW-0055">Arginine biosynthesis</keyword>
<dbReference type="Gene3D" id="1.10.275.10">
    <property type="entry name" value="Fumarase/aspartase (N-terminal domain)"/>
    <property type="match status" value="1"/>
</dbReference>
<evidence type="ECO:0000256" key="2">
    <source>
        <dbReference type="ARBA" id="ARBA00012338"/>
    </source>
</evidence>
<dbReference type="EC" id="4.3.2.1" evidence="2 6"/>
<dbReference type="PRINTS" id="PR00145">
    <property type="entry name" value="ARGSUCLYASE"/>
</dbReference>
<evidence type="ECO:0000256" key="3">
    <source>
        <dbReference type="ARBA" id="ARBA00022571"/>
    </source>
</evidence>
<evidence type="ECO:0000256" key="1">
    <source>
        <dbReference type="ARBA" id="ARBA00004941"/>
    </source>
</evidence>
<dbReference type="PANTHER" id="PTHR43814">
    <property type="entry name" value="ARGININOSUCCINATE LYASE"/>
    <property type="match status" value="1"/>
</dbReference>
<dbReference type="PRINTS" id="PR00149">
    <property type="entry name" value="FUMRATELYASE"/>
</dbReference>
<accession>A0ABW3TVV4</accession>
<feature type="domain" description="Argininosuccinate lyase C-terminal" evidence="8">
    <location>
        <begin position="363"/>
        <end position="434"/>
    </location>
</feature>
<organism evidence="9 10">
    <name type="scientific">Sporosarcina contaminans</name>
    <dbReference type="NCBI Taxonomy" id="633403"/>
    <lineage>
        <taxon>Bacteria</taxon>
        <taxon>Bacillati</taxon>
        <taxon>Bacillota</taxon>
        <taxon>Bacilli</taxon>
        <taxon>Bacillales</taxon>
        <taxon>Caryophanaceae</taxon>
        <taxon>Sporosarcina</taxon>
    </lineage>
</organism>
<dbReference type="InterPro" id="IPR000362">
    <property type="entry name" value="Fumarate_lyase_fam"/>
</dbReference>
<comment type="similarity">
    <text evidence="6">Belongs to the lyase 1 family. Argininosuccinate lyase subfamily.</text>
</comment>
<dbReference type="GO" id="GO:0004056">
    <property type="term" value="F:argininosuccinate lyase activity"/>
    <property type="evidence" value="ECO:0007669"/>
    <property type="project" value="UniProtKB-EC"/>
</dbReference>
<dbReference type="Gene3D" id="1.20.200.10">
    <property type="entry name" value="Fumarase/aspartase (Central domain)"/>
    <property type="match status" value="1"/>
</dbReference>
<keyword evidence="6" id="KW-0963">Cytoplasm</keyword>